<dbReference type="SUPFAM" id="SSF53822">
    <property type="entry name" value="Periplasmic binding protein-like I"/>
    <property type="match status" value="1"/>
</dbReference>
<feature type="domain" description="HTH lacI-type" evidence="5">
    <location>
        <begin position="2"/>
        <end position="56"/>
    </location>
</feature>
<dbReference type="Gene3D" id="1.10.260.40">
    <property type="entry name" value="lambda repressor-like DNA-binding domains"/>
    <property type="match status" value="1"/>
</dbReference>
<accession>A0A086ZKR3</accession>
<organism evidence="6 7">
    <name type="scientific">Bifidobacterium boum</name>
    <dbReference type="NCBI Taxonomy" id="78343"/>
    <lineage>
        <taxon>Bacteria</taxon>
        <taxon>Bacillati</taxon>
        <taxon>Actinomycetota</taxon>
        <taxon>Actinomycetes</taxon>
        <taxon>Bifidobacteriales</taxon>
        <taxon>Bifidobacteriaceae</taxon>
        <taxon>Bifidobacterium</taxon>
    </lineage>
</organism>
<keyword evidence="7" id="KW-1185">Reference proteome</keyword>
<dbReference type="GO" id="GO:0003700">
    <property type="term" value="F:DNA-binding transcription factor activity"/>
    <property type="evidence" value="ECO:0007669"/>
    <property type="project" value="TreeGrafter"/>
</dbReference>
<sequence length="363" mass="39127">MVAMRDVAKRAGVSVSTVSLVVNATGYVSDEMRERVEQAMRELDYIPNELARNLYRGRTGMVGVIVPTLRHPFFATLVSALQGRLSQRNLQTLLCATDDADTGEAEYVARLRRHMMDGIIMAAHTEHPAEYWDSIRRPIVAFDRVLGDTIAAVRSDHEQGGQLIARQLLDTGSRHAVLVGGPCKQFDDRGDGATTFPTIRYFKTLEQQCDAAGIRHEYVESGAVSDVAGCTRVVHALFDRIESDARSGGSTMPSVDAIVGSDVVAACAVREALSRGIRVPQDLQIIAYDGTYLADCAGRQLTVVKQDFDTLAEQLAGHIVDAINLAGDRGDGSDGGDGNTAKPADIDIVPVSLRIGDTTRSAA</sequence>
<dbReference type="InterPro" id="IPR000843">
    <property type="entry name" value="HTH_LacI"/>
</dbReference>
<dbReference type="Proteomes" id="UP000029093">
    <property type="component" value="Unassembled WGS sequence"/>
</dbReference>
<dbReference type="InterPro" id="IPR046335">
    <property type="entry name" value="LacI/GalR-like_sensor"/>
</dbReference>
<dbReference type="PROSITE" id="PS50932">
    <property type="entry name" value="HTH_LACI_2"/>
    <property type="match status" value="1"/>
</dbReference>
<dbReference type="SMART" id="SM00354">
    <property type="entry name" value="HTH_LACI"/>
    <property type="match status" value="1"/>
</dbReference>
<dbReference type="OrthoDB" id="37081at2"/>
<dbReference type="PANTHER" id="PTHR30146">
    <property type="entry name" value="LACI-RELATED TRANSCRIPTIONAL REPRESSOR"/>
    <property type="match status" value="1"/>
</dbReference>
<dbReference type="Gene3D" id="3.40.50.2300">
    <property type="match status" value="2"/>
</dbReference>
<dbReference type="SUPFAM" id="SSF47413">
    <property type="entry name" value="lambda repressor-like DNA-binding domains"/>
    <property type="match status" value="1"/>
</dbReference>
<proteinExistence type="predicted"/>
<gene>
    <name evidence="6" type="ORF">BBOU_1085</name>
</gene>
<dbReference type="EMBL" id="JGYQ01000015">
    <property type="protein sequence ID" value="KFI47113.1"/>
    <property type="molecule type" value="Genomic_DNA"/>
</dbReference>
<keyword evidence="4" id="KW-0804">Transcription</keyword>
<keyword evidence="1" id="KW-0678">Repressor</keyword>
<evidence type="ECO:0000256" key="1">
    <source>
        <dbReference type="ARBA" id="ARBA00022491"/>
    </source>
</evidence>
<protein>
    <submittedName>
        <fullName evidence="6">LacI-type, transcriptional regulator</fullName>
    </submittedName>
</protein>
<evidence type="ECO:0000256" key="4">
    <source>
        <dbReference type="ARBA" id="ARBA00023163"/>
    </source>
</evidence>
<dbReference type="GO" id="GO:0000976">
    <property type="term" value="F:transcription cis-regulatory region binding"/>
    <property type="evidence" value="ECO:0007669"/>
    <property type="project" value="TreeGrafter"/>
</dbReference>
<name>A0A086ZKR3_9BIFI</name>
<keyword evidence="2" id="KW-0805">Transcription regulation</keyword>
<evidence type="ECO:0000256" key="2">
    <source>
        <dbReference type="ARBA" id="ARBA00023015"/>
    </source>
</evidence>
<dbReference type="CDD" id="cd01392">
    <property type="entry name" value="HTH_LacI"/>
    <property type="match status" value="1"/>
</dbReference>
<evidence type="ECO:0000259" key="5">
    <source>
        <dbReference type="PROSITE" id="PS50932"/>
    </source>
</evidence>
<comment type="caution">
    <text evidence="6">The sequence shown here is derived from an EMBL/GenBank/DDBJ whole genome shotgun (WGS) entry which is preliminary data.</text>
</comment>
<dbReference type="PROSITE" id="PS00356">
    <property type="entry name" value="HTH_LACI_1"/>
    <property type="match status" value="1"/>
</dbReference>
<dbReference type="InterPro" id="IPR010982">
    <property type="entry name" value="Lambda_DNA-bd_dom_sf"/>
</dbReference>
<dbReference type="PANTHER" id="PTHR30146:SF95">
    <property type="entry name" value="RIBOSE OPERON REPRESSOR"/>
    <property type="match status" value="1"/>
</dbReference>
<dbReference type="Pfam" id="PF00356">
    <property type="entry name" value="LacI"/>
    <property type="match status" value="1"/>
</dbReference>
<evidence type="ECO:0000313" key="7">
    <source>
        <dbReference type="Proteomes" id="UP000029093"/>
    </source>
</evidence>
<evidence type="ECO:0000256" key="3">
    <source>
        <dbReference type="ARBA" id="ARBA00023125"/>
    </source>
</evidence>
<reference evidence="6 7" key="1">
    <citation type="submission" date="2014-03" db="EMBL/GenBank/DDBJ databases">
        <title>Genomics of Bifidobacteria.</title>
        <authorList>
            <person name="Ventura M."/>
            <person name="Milani C."/>
            <person name="Lugli G.A."/>
        </authorList>
    </citation>
    <scope>NUCLEOTIDE SEQUENCE [LARGE SCALE GENOMIC DNA]</scope>
    <source>
        <strain evidence="6 7">LMG 10736</strain>
    </source>
</reference>
<dbReference type="InterPro" id="IPR028082">
    <property type="entry name" value="Peripla_BP_I"/>
</dbReference>
<dbReference type="Pfam" id="PF13377">
    <property type="entry name" value="Peripla_BP_3"/>
    <property type="match status" value="1"/>
</dbReference>
<evidence type="ECO:0000313" key="6">
    <source>
        <dbReference type="EMBL" id="KFI47113.1"/>
    </source>
</evidence>
<dbReference type="RefSeq" id="WP_026503086.1">
    <property type="nucleotide sequence ID" value="NZ_JGYQ01000015.1"/>
</dbReference>
<dbReference type="GeneID" id="303204190"/>
<dbReference type="AlphaFoldDB" id="A0A086ZKR3"/>
<keyword evidence="3" id="KW-0238">DNA-binding</keyword>